<reference evidence="7" key="3">
    <citation type="submission" date="2025-09" db="UniProtKB">
        <authorList>
            <consortium name="Ensembl"/>
        </authorList>
    </citation>
    <scope>IDENTIFICATION</scope>
</reference>
<evidence type="ECO:0000256" key="3">
    <source>
        <dbReference type="RuleBase" id="RU004439"/>
    </source>
</evidence>
<dbReference type="InterPro" id="IPR001039">
    <property type="entry name" value="MHC_I_a_a1/a2"/>
</dbReference>
<feature type="domain" description="Ig-like" evidence="6">
    <location>
        <begin position="505"/>
        <end position="598"/>
    </location>
</feature>
<evidence type="ECO:0000256" key="1">
    <source>
        <dbReference type="ARBA" id="ARBA00023180"/>
    </source>
</evidence>
<evidence type="ECO:0000256" key="2">
    <source>
        <dbReference type="ARBA" id="ARBA00023319"/>
    </source>
</evidence>
<dbReference type="AlphaFoldDB" id="A0A3Q1IMZ9"/>
<evidence type="ECO:0000259" key="6">
    <source>
        <dbReference type="PROSITE" id="PS50835"/>
    </source>
</evidence>
<dbReference type="PRINTS" id="PR01638">
    <property type="entry name" value="MHCCLASSI"/>
</dbReference>
<dbReference type="Proteomes" id="UP000265040">
    <property type="component" value="Chromosome 11"/>
</dbReference>
<dbReference type="SMART" id="SM00407">
    <property type="entry name" value="IGc1"/>
    <property type="match status" value="2"/>
</dbReference>
<protein>
    <recommendedName>
        <fullName evidence="6">Ig-like domain-containing protein</fullName>
    </recommendedName>
</protein>
<evidence type="ECO:0000256" key="5">
    <source>
        <dbReference type="SAM" id="SignalP"/>
    </source>
</evidence>
<dbReference type="Gene3D" id="2.60.40.10">
    <property type="entry name" value="Immunoglobulins"/>
    <property type="match status" value="2"/>
</dbReference>
<accession>A0A3Q1IMZ9</accession>
<keyword evidence="5" id="KW-0732">Signal</keyword>
<dbReference type="PROSITE" id="PS00290">
    <property type="entry name" value="IG_MHC"/>
    <property type="match status" value="1"/>
</dbReference>
<dbReference type="InterPro" id="IPR003597">
    <property type="entry name" value="Ig_C1-set"/>
</dbReference>
<evidence type="ECO:0000256" key="4">
    <source>
        <dbReference type="SAM" id="MobiDB-lite"/>
    </source>
</evidence>
<dbReference type="InterPro" id="IPR007110">
    <property type="entry name" value="Ig-like_dom"/>
</dbReference>
<feature type="compositionally biased region" description="Basic and acidic residues" evidence="4">
    <location>
        <begin position="612"/>
        <end position="627"/>
    </location>
</feature>
<dbReference type="Gene3D" id="3.30.500.10">
    <property type="entry name" value="MHC class I-like antigen recognition-like"/>
    <property type="match status" value="2"/>
</dbReference>
<dbReference type="InterPro" id="IPR003006">
    <property type="entry name" value="Ig/MHC_CS"/>
</dbReference>
<evidence type="ECO:0000313" key="7">
    <source>
        <dbReference type="Ensembl" id="ENSATEP00000021735.3"/>
    </source>
</evidence>
<dbReference type="SUPFAM" id="SSF54452">
    <property type="entry name" value="MHC antigen-recognition domain"/>
    <property type="match status" value="2"/>
</dbReference>
<dbReference type="Ensembl" id="ENSATET00000022097.3">
    <property type="protein sequence ID" value="ENSATEP00000021735.3"/>
    <property type="gene ID" value="ENSATEG00000014596.3"/>
</dbReference>
<proteinExistence type="inferred from homology"/>
<dbReference type="GO" id="GO:0005615">
    <property type="term" value="C:extracellular space"/>
    <property type="evidence" value="ECO:0007669"/>
    <property type="project" value="TreeGrafter"/>
</dbReference>
<dbReference type="SUPFAM" id="SSF48726">
    <property type="entry name" value="Immunoglobulin"/>
    <property type="match status" value="2"/>
</dbReference>
<dbReference type="InterPro" id="IPR013783">
    <property type="entry name" value="Ig-like_fold"/>
</dbReference>
<keyword evidence="8" id="KW-1185">Reference proteome</keyword>
<keyword evidence="2" id="KW-0393">Immunoglobulin domain</keyword>
<comment type="similarity">
    <text evidence="3">Belongs to the MHC class I family.</text>
</comment>
<feature type="signal peptide" evidence="5">
    <location>
        <begin position="1"/>
        <end position="18"/>
    </location>
</feature>
<reference evidence="7" key="1">
    <citation type="submission" date="2021-04" db="EMBL/GenBank/DDBJ databases">
        <authorList>
            <consortium name="Wellcome Sanger Institute Data Sharing"/>
        </authorList>
    </citation>
    <scope>NUCLEOTIDE SEQUENCE [LARGE SCALE GENOMIC DNA]</scope>
</reference>
<name>A0A3Q1IMZ9_ANATE</name>
<dbReference type="FunFam" id="3.30.500.10:FF:000005">
    <property type="entry name" value="MHC class I antigen ZKA transcript variant 1"/>
    <property type="match status" value="2"/>
</dbReference>
<evidence type="ECO:0000313" key="8">
    <source>
        <dbReference type="Proteomes" id="UP000265040"/>
    </source>
</evidence>
<sequence length="627" mass="72199">MFIIAVLLLLSTGLTVNSEIHSLRYIYTAFSKPLGHEGLHEFTAMGLLDNRMIDYFDSDHQTKVPKQDWMKERLPDDYWEKGTQSRKSKQQWFKVNIEILMKRMRQNDTNVHVLQWMHGCEGETQPDNTLKFKRGMDMYSYDGNDFLSFDDANAVWVAPITAAEPTKRKWDEVQVLKEYTKGYLENECMDWLNKFKNYGEKQLREASPPEVFLFAKQTKIETNIMLTCLATGFYPKDITMNIKRNGRVLTVEDGLESSGVQPNDDDTHQIRNSVEILRSDSSKYSCQVIHEATGVDVEKVWASDRSLSNGSDSGVSSEIHSLRYIYTAFSKPVGLEGLHEFTAMGLLDDRMIDYFDSDHQVKVPKQDWMKERLPDDYWEKGTQSRKSKQQWFKVNMEILMKRMRQNDSDVHVLQWMHGCEGETQPDDTLKFKRGIDRYGYDGNDFLYFNDTNSVWVAAVPAAEPSKRKWDGVQVLIEYTKGYLENECMDWLNKFVEYGKTDKSSPEVYMFVKDTNTETNVTLTCMATGFYPKDITLQIKKNGRVITEEDGLVSTGVRPNNDDTYQTRDSVEILRNQMSAFTCEVIHSASGVHINRSLGHGDTAIDPGNQDPSPEKEVALHDNGEDTV</sequence>
<organism evidence="7 8">
    <name type="scientific">Anabas testudineus</name>
    <name type="common">Climbing perch</name>
    <name type="synonym">Anthias testudineus</name>
    <dbReference type="NCBI Taxonomy" id="64144"/>
    <lineage>
        <taxon>Eukaryota</taxon>
        <taxon>Metazoa</taxon>
        <taxon>Chordata</taxon>
        <taxon>Craniata</taxon>
        <taxon>Vertebrata</taxon>
        <taxon>Euteleostomi</taxon>
        <taxon>Actinopterygii</taxon>
        <taxon>Neopterygii</taxon>
        <taxon>Teleostei</taxon>
        <taxon>Neoteleostei</taxon>
        <taxon>Acanthomorphata</taxon>
        <taxon>Anabantaria</taxon>
        <taxon>Anabantiformes</taxon>
        <taxon>Anabantoidei</taxon>
        <taxon>Anabantidae</taxon>
        <taxon>Anabas</taxon>
    </lineage>
</organism>
<dbReference type="PROSITE" id="PS50835">
    <property type="entry name" value="IG_LIKE"/>
    <property type="match status" value="2"/>
</dbReference>
<feature type="chain" id="PRO_5043613242" description="Ig-like domain-containing protein" evidence="5">
    <location>
        <begin position="19"/>
        <end position="627"/>
    </location>
</feature>
<dbReference type="InterPro" id="IPR011161">
    <property type="entry name" value="MHC_I-like_Ag-recog"/>
</dbReference>
<feature type="region of interest" description="Disordered" evidence="4">
    <location>
        <begin position="597"/>
        <end position="627"/>
    </location>
</feature>
<dbReference type="PANTHER" id="PTHR16675:SF193">
    <property type="entry name" value="LOC571647 PROTEIN-RELATED"/>
    <property type="match status" value="1"/>
</dbReference>
<dbReference type="InterPro" id="IPR050208">
    <property type="entry name" value="MHC_class-I_related"/>
</dbReference>
<reference evidence="7" key="2">
    <citation type="submission" date="2025-08" db="UniProtKB">
        <authorList>
            <consortium name="Ensembl"/>
        </authorList>
    </citation>
    <scope>IDENTIFICATION</scope>
</reference>
<dbReference type="InterPro" id="IPR036179">
    <property type="entry name" value="Ig-like_dom_sf"/>
</dbReference>
<dbReference type="Pfam" id="PF00129">
    <property type="entry name" value="MHC_I"/>
    <property type="match status" value="2"/>
</dbReference>
<dbReference type="PANTHER" id="PTHR16675">
    <property type="entry name" value="MHC CLASS I-RELATED"/>
    <property type="match status" value="1"/>
</dbReference>
<keyword evidence="1" id="KW-0325">Glycoprotein</keyword>
<dbReference type="Pfam" id="PF07654">
    <property type="entry name" value="C1-set"/>
    <property type="match status" value="2"/>
</dbReference>
<feature type="domain" description="Ig-like" evidence="6">
    <location>
        <begin position="209"/>
        <end position="308"/>
    </location>
</feature>
<dbReference type="GO" id="GO:0006955">
    <property type="term" value="P:immune response"/>
    <property type="evidence" value="ECO:0007669"/>
    <property type="project" value="TreeGrafter"/>
</dbReference>
<dbReference type="GO" id="GO:0009897">
    <property type="term" value="C:external side of plasma membrane"/>
    <property type="evidence" value="ECO:0007669"/>
    <property type="project" value="TreeGrafter"/>
</dbReference>
<dbReference type="InterPro" id="IPR011162">
    <property type="entry name" value="MHC_I/II-like_Ag-recog"/>
</dbReference>
<dbReference type="GeneTree" id="ENSGT01150000287002"/>
<dbReference type="InterPro" id="IPR037055">
    <property type="entry name" value="MHC_I-like_Ag-recog_sf"/>
</dbReference>